<name>E9SC44_RUMAL</name>
<keyword evidence="3" id="KW-1185">Reference proteome</keyword>
<feature type="transmembrane region" description="Helical" evidence="1">
    <location>
        <begin position="305"/>
        <end position="324"/>
    </location>
</feature>
<proteinExistence type="predicted"/>
<reference evidence="2 3" key="1">
    <citation type="submission" date="2011-02" db="EMBL/GenBank/DDBJ databases">
        <authorList>
            <person name="Nelson K.E."/>
            <person name="Sutton G."/>
            <person name="Torralba M."/>
            <person name="Durkin S."/>
            <person name="Harkins D."/>
            <person name="Montgomery R."/>
            <person name="Ziemer C."/>
            <person name="Klaassens E."/>
            <person name="Ocuiv P."/>
            <person name="Morrison M."/>
        </authorList>
    </citation>
    <scope>NUCLEOTIDE SEQUENCE [LARGE SCALE GENOMIC DNA]</scope>
    <source>
        <strain evidence="2 3">8</strain>
    </source>
</reference>
<dbReference type="EMBL" id="ADKM02000075">
    <property type="protein sequence ID" value="EGC03211.1"/>
    <property type="molecule type" value="Genomic_DNA"/>
</dbReference>
<keyword evidence="1" id="KW-0472">Membrane</keyword>
<feature type="transmembrane region" description="Helical" evidence="1">
    <location>
        <begin position="12"/>
        <end position="34"/>
    </location>
</feature>
<evidence type="ECO:0008006" key="4">
    <source>
        <dbReference type="Google" id="ProtNLM"/>
    </source>
</evidence>
<organism evidence="2 3">
    <name type="scientific">Ruminococcus albus 8</name>
    <dbReference type="NCBI Taxonomy" id="246199"/>
    <lineage>
        <taxon>Bacteria</taxon>
        <taxon>Bacillati</taxon>
        <taxon>Bacillota</taxon>
        <taxon>Clostridia</taxon>
        <taxon>Eubacteriales</taxon>
        <taxon>Oscillospiraceae</taxon>
        <taxon>Ruminococcus</taxon>
    </lineage>
</organism>
<evidence type="ECO:0000256" key="1">
    <source>
        <dbReference type="SAM" id="Phobius"/>
    </source>
</evidence>
<keyword evidence="1" id="KW-0812">Transmembrane</keyword>
<dbReference type="RefSeq" id="WP_002849418.1">
    <property type="nucleotide sequence ID" value="NZ_ADKM02000075.1"/>
</dbReference>
<sequence>MFKFVISELGVLKGLVFFYMVIFISLYIVITVLLNISVSINRYTDDLISENTKGLSFDVTFSYKKDTDLSEFADFIAFGDKKLIYGDDTLRNVTISDGVHETQPAAGTATSFIYGLRGVTERRSYKFIRRGSYPDLLVPENNNGKIWISDRLANASGLEQGSTVSLCSEQFKNSHELELAGIFKQNCCDADFLMSFDSCLEILDSEGYSTRTQVTLSAADYNNCSKMLSKIHDMDINVYCDLYDTIQSEVSIVRMVMNVLLCICMVVAISSAFISFSMSQLIILRRNSSIAMYKLLGLSAGRLKLIYLILTEGLVAVSCAAAFLPARRLTYSLADEYCGMFGLKDLKVVPPERTFPLILVLCSLFTLAGFFKVFFAIDRTSELENVRKSR</sequence>
<feature type="transmembrane region" description="Helical" evidence="1">
    <location>
        <begin position="355"/>
        <end position="377"/>
    </location>
</feature>
<gene>
    <name evidence="2" type="ORF">CUS_6861</name>
</gene>
<evidence type="ECO:0000313" key="3">
    <source>
        <dbReference type="Proteomes" id="UP000004259"/>
    </source>
</evidence>
<evidence type="ECO:0000313" key="2">
    <source>
        <dbReference type="EMBL" id="EGC03211.1"/>
    </source>
</evidence>
<comment type="caution">
    <text evidence="2">The sequence shown here is derived from an EMBL/GenBank/DDBJ whole genome shotgun (WGS) entry which is preliminary data.</text>
</comment>
<dbReference type="STRING" id="246199.CUS_6861"/>
<protein>
    <recommendedName>
        <fullName evidence="4">Efflux ABC transporter, permease protein</fullName>
    </recommendedName>
</protein>
<dbReference type="Proteomes" id="UP000004259">
    <property type="component" value="Unassembled WGS sequence"/>
</dbReference>
<dbReference type="AlphaFoldDB" id="E9SC44"/>
<accession>E9SC44</accession>
<feature type="transmembrane region" description="Helical" evidence="1">
    <location>
        <begin position="255"/>
        <end position="284"/>
    </location>
</feature>
<dbReference type="eggNOG" id="ENOG502ZQTT">
    <property type="taxonomic scope" value="Bacteria"/>
</dbReference>
<keyword evidence="1" id="KW-1133">Transmembrane helix</keyword>